<dbReference type="RefSeq" id="WP_386823825.1">
    <property type="nucleotide sequence ID" value="NZ_JBHTIF010000001.1"/>
</dbReference>
<proteinExistence type="predicted"/>
<feature type="transmembrane region" description="Helical" evidence="1">
    <location>
        <begin position="105"/>
        <end position="130"/>
    </location>
</feature>
<comment type="caution">
    <text evidence="2">The sequence shown here is derived from an EMBL/GenBank/DDBJ whole genome shotgun (WGS) entry which is preliminary data.</text>
</comment>
<evidence type="ECO:0000313" key="2">
    <source>
        <dbReference type="EMBL" id="MFD0726249.1"/>
    </source>
</evidence>
<feature type="transmembrane region" description="Helical" evidence="1">
    <location>
        <begin position="142"/>
        <end position="166"/>
    </location>
</feature>
<feature type="transmembrane region" description="Helical" evidence="1">
    <location>
        <begin position="244"/>
        <end position="263"/>
    </location>
</feature>
<feature type="transmembrane region" description="Helical" evidence="1">
    <location>
        <begin position="208"/>
        <end position="232"/>
    </location>
</feature>
<feature type="transmembrane region" description="Helical" evidence="1">
    <location>
        <begin position="27"/>
        <end position="52"/>
    </location>
</feature>
<evidence type="ECO:0000313" key="3">
    <source>
        <dbReference type="Proteomes" id="UP001597110"/>
    </source>
</evidence>
<keyword evidence="1" id="KW-1133">Transmembrane helix</keyword>
<protein>
    <submittedName>
        <fullName evidence="2">Uncharacterized protein</fullName>
    </submittedName>
</protein>
<keyword evidence="1" id="KW-0812">Transmembrane</keyword>
<feature type="transmembrane region" description="Helical" evidence="1">
    <location>
        <begin position="178"/>
        <end position="202"/>
    </location>
</feature>
<keyword evidence="3" id="KW-1185">Reference proteome</keyword>
<evidence type="ECO:0000256" key="1">
    <source>
        <dbReference type="SAM" id="Phobius"/>
    </source>
</evidence>
<gene>
    <name evidence="2" type="ORF">ACFQ0E_11660</name>
</gene>
<organism evidence="2 3">
    <name type="scientific">Lysobacter brunescens</name>
    <dbReference type="NCBI Taxonomy" id="262323"/>
    <lineage>
        <taxon>Bacteria</taxon>
        <taxon>Pseudomonadati</taxon>
        <taxon>Pseudomonadota</taxon>
        <taxon>Gammaproteobacteria</taxon>
        <taxon>Lysobacterales</taxon>
        <taxon>Lysobacteraceae</taxon>
        <taxon>Lysobacter</taxon>
    </lineage>
</organism>
<dbReference type="Proteomes" id="UP001597110">
    <property type="component" value="Unassembled WGS sequence"/>
</dbReference>
<reference evidence="3" key="1">
    <citation type="journal article" date="2019" name="Int. J. Syst. Evol. Microbiol.">
        <title>The Global Catalogue of Microorganisms (GCM) 10K type strain sequencing project: providing services to taxonomists for standard genome sequencing and annotation.</title>
        <authorList>
            <consortium name="The Broad Institute Genomics Platform"/>
            <consortium name="The Broad Institute Genome Sequencing Center for Infectious Disease"/>
            <person name="Wu L."/>
            <person name="Ma J."/>
        </authorList>
    </citation>
    <scope>NUCLEOTIDE SEQUENCE [LARGE SCALE GENOMIC DNA]</scope>
    <source>
        <strain evidence="3">CCUG 55585</strain>
    </source>
</reference>
<dbReference type="EMBL" id="JBHTIF010000001">
    <property type="protein sequence ID" value="MFD0726249.1"/>
    <property type="molecule type" value="Genomic_DNA"/>
</dbReference>
<name>A0ABW2YCP1_9GAMM</name>
<accession>A0ABW2YCP1</accession>
<keyword evidence="1" id="KW-0472">Membrane</keyword>
<sequence>MLGGLMLLVHFWRVGYLPALSFSELGVVLGAFGLFVAIGLVAALVLVLFPVWSVLQWTASSILPAPPKSRPDAVVRRRRSLSRRPLSVVEPDASPAKRRTFSVRLAPGSIGLFWSTSVLAAGLTSIAFFVLPSHLASQWHVVPFAILFFTGFAVAFGVDVWATLWMSDRNLRRIRRPVVQFLLLLSLYLCLWPAWMVLLIWFDAWPNAFIDWFMLGFLSLFWAPWLHWLWYATLRKQGQLITEIRVVSIGGALFFAGLAQPLLDGAASNYGFGMMRKVDLVLSARGCAIVKEALPGQVCEPAPAKGDDDKRVYRLRGVDVLTRIGASVVIAPAGGIDDRKLPRLALPAGEVHALVRSIDAKK</sequence>